<dbReference type="Proteomes" id="UP000003438">
    <property type="component" value="Unassembled WGS sequence"/>
</dbReference>
<dbReference type="Pfam" id="PF02357">
    <property type="entry name" value="NusG"/>
    <property type="match status" value="1"/>
</dbReference>
<comment type="caution">
    <text evidence="4">The sequence shown here is derived from an EMBL/GenBank/DDBJ whole genome shotgun (WGS) entry which is preliminary data.</text>
</comment>
<dbReference type="InterPro" id="IPR006645">
    <property type="entry name" value="NGN-like_dom"/>
</dbReference>
<evidence type="ECO:0000259" key="3">
    <source>
        <dbReference type="Pfam" id="PF02357"/>
    </source>
</evidence>
<dbReference type="STRING" id="411471.SUBVAR_07000"/>
<dbReference type="EMBL" id="ACBY02000060">
    <property type="protein sequence ID" value="EFB74697.1"/>
    <property type="molecule type" value="Genomic_DNA"/>
</dbReference>
<dbReference type="SUPFAM" id="SSF82679">
    <property type="entry name" value="N-utilization substance G protein NusG, N-terminal domain"/>
    <property type="match status" value="1"/>
</dbReference>
<evidence type="ECO:0000256" key="1">
    <source>
        <dbReference type="ARBA" id="ARBA00023163"/>
    </source>
</evidence>
<accession>D1PRH1</accession>
<dbReference type="RefSeq" id="WP_007048349.1">
    <property type="nucleotide sequence ID" value="NZ_GG704771.1"/>
</dbReference>
<feature type="domain" description="NusG-like N-terminal" evidence="3">
    <location>
        <begin position="4"/>
        <end position="94"/>
    </location>
</feature>
<protein>
    <submittedName>
        <fullName evidence="4">Transcription termination/antitermination factor NusG</fullName>
    </submittedName>
</protein>
<dbReference type="OrthoDB" id="1681764at2"/>
<dbReference type="eggNOG" id="COG0250">
    <property type="taxonomic scope" value="Bacteria"/>
</dbReference>
<keyword evidence="5" id="KW-1185">Reference proteome</keyword>
<keyword evidence="1" id="KW-0804">Transcription</keyword>
<feature type="region of interest" description="Disordered" evidence="2">
    <location>
        <begin position="166"/>
        <end position="185"/>
    </location>
</feature>
<name>D1PRH1_9FIRM</name>
<dbReference type="AlphaFoldDB" id="D1PRH1"/>
<organism evidence="4 5">
    <name type="scientific">Subdoligranulum variabile DSM 15176</name>
    <dbReference type="NCBI Taxonomy" id="411471"/>
    <lineage>
        <taxon>Bacteria</taxon>
        <taxon>Bacillati</taxon>
        <taxon>Bacillota</taxon>
        <taxon>Clostridia</taxon>
        <taxon>Eubacteriales</taxon>
        <taxon>Oscillospiraceae</taxon>
        <taxon>Subdoligranulum</taxon>
    </lineage>
</organism>
<dbReference type="Gene3D" id="3.30.70.940">
    <property type="entry name" value="NusG, N-terminal domain"/>
    <property type="match status" value="1"/>
</dbReference>
<gene>
    <name evidence="4" type="ORF">SUBVAR_07000</name>
</gene>
<sequence>MSMYVLQVITGREKDICGRLRKAGIPAYCPRAVRQIRRGGRWQEQTYTLYPAYIFVQCERVVDVYYAVRREDGVLYWLGATRGTPEPLSADEEANILWLAGDGPQPVSKAVCRADGSLDFTSGPLKRLAELEALRSVFRRERRATAVLPLHGKEHKINLSFEIEQETGSSNGAGSPPEAKAADIL</sequence>
<evidence type="ECO:0000313" key="5">
    <source>
        <dbReference type="Proteomes" id="UP000003438"/>
    </source>
</evidence>
<dbReference type="InterPro" id="IPR036735">
    <property type="entry name" value="NGN_dom_sf"/>
</dbReference>
<dbReference type="GO" id="GO:0006354">
    <property type="term" value="P:DNA-templated transcription elongation"/>
    <property type="evidence" value="ECO:0007669"/>
    <property type="project" value="InterPro"/>
</dbReference>
<dbReference type="HOGENOM" id="CLU_067287_2_2_9"/>
<evidence type="ECO:0000313" key="4">
    <source>
        <dbReference type="EMBL" id="EFB74697.1"/>
    </source>
</evidence>
<reference evidence="4" key="1">
    <citation type="submission" date="2009-12" db="EMBL/GenBank/DDBJ databases">
        <authorList>
            <person name="Weinstock G."/>
            <person name="Sodergren E."/>
            <person name="Clifton S."/>
            <person name="Fulton L."/>
            <person name="Fulton B."/>
            <person name="Courtney L."/>
            <person name="Fronick C."/>
            <person name="Harrison M."/>
            <person name="Strong C."/>
            <person name="Farmer C."/>
            <person name="Delahaunty K."/>
            <person name="Markovic C."/>
            <person name="Hall O."/>
            <person name="Minx P."/>
            <person name="Tomlinson C."/>
            <person name="Mitreva M."/>
            <person name="Nelson J."/>
            <person name="Hou S."/>
            <person name="Wollam A."/>
            <person name="Pepin K.H."/>
            <person name="Johnson M."/>
            <person name="Bhonagiri V."/>
            <person name="Nash W.E."/>
            <person name="Warren W."/>
            <person name="Chinwalla A."/>
            <person name="Mardis E.R."/>
            <person name="Wilson R.K."/>
        </authorList>
    </citation>
    <scope>NUCLEOTIDE SEQUENCE [LARGE SCALE GENOMIC DNA]</scope>
    <source>
        <strain evidence="4">DSM 15176</strain>
    </source>
</reference>
<proteinExistence type="predicted"/>
<evidence type="ECO:0000256" key="2">
    <source>
        <dbReference type="SAM" id="MobiDB-lite"/>
    </source>
</evidence>